<proteinExistence type="inferred from homology"/>
<dbReference type="Proteomes" id="UP001527925">
    <property type="component" value="Unassembled WGS sequence"/>
</dbReference>
<feature type="domain" description="Endoplasmic reticulum vesicle transporter C-terminal" evidence="8">
    <location>
        <begin position="121"/>
        <end position="244"/>
    </location>
</feature>
<gene>
    <name evidence="10" type="primary">ERV46</name>
    <name evidence="10" type="ORF">HK105_205418</name>
</gene>
<evidence type="ECO:0000256" key="2">
    <source>
        <dbReference type="ARBA" id="ARBA00005648"/>
    </source>
</evidence>
<keyword evidence="3 6" id="KW-0812">Transmembrane</keyword>
<feature type="signal peptide" evidence="7">
    <location>
        <begin position="1"/>
        <end position="19"/>
    </location>
</feature>
<sequence length="312" mass="35022">MPPAVTILSTLFILFLTFSEFVDWYQKEMVPSLEVDKGRKERMNINLNITFPHMPCYMLSIDVMDVAGEHQNNLPHSMHKTRIDQFGNIIEKNRGELGGKDAGIDKTAVDKTADPKYCGSCYGGVAPASGCCNSCEDVRSAYERAGWSFSDPDSIEQCVREGWSKKIKEQSKESCNVHGHVEVNKVQGNLHFAPGRSFQQNNMHVHDLHDFGVEGGQFNFEHTIHSLSFGDQVDFVNPLDNVHKKPPASVFFNFEISPMLVKYKEFRKPFTHFLTDLCAIVGGVFTVAGMIDGFLYATQRSLKAKTELGKNT</sequence>
<feature type="domain" description="Endoplasmic reticulum vesicle transporter C-terminal" evidence="8">
    <location>
        <begin position="249"/>
        <end position="292"/>
    </location>
</feature>
<organism evidence="10 11">
    <name type="scientific">Polyrhizophydium stewartii</name>
    <dbReference type="NCBI Taxonomy" id="2732419"/>
    <lineage>
        <taxon>Eukaryota</taxon>
        <taxon>Fungi</taxon>
        <taxon>Fungi incertae sedis</taxon>
        <taxon>Chytridiomycota</taxon>
        <taxon>Chytridiomycota incertae sedis</taxon>
        <taxon>Chytridiomycetes</taxon>
        <taxon>Rhizophydiales</taxon>
        <taxon>Rhizophydiales incertae sedis</taxon>
        <taxon>Polyrhizophydium</taxon>
    </lineage>
</organism>
<evidence type="ECO:0000256" key="3">
    <source>
        <dbReference type="ARBA" id="ARBA00022692"/>
    </source>
</evidence>
<name>A0ABR4N6J5_9FUNG</name>
<dbReference type="PANTHER" id="PTHR10984:SF25">
    <property type="entry name" value="ENDOPLASMIC RETICULUM-GOLGI INTERMEDIATE COMPARTMENT PROTEIN 3"/>
    <property type="match status" value="1"/>
</dbReference>
<accession>A0ABR4N6J5</accession>
<keyword evidence="5 6" id="KW-0472">Membrane</keyword>
<evidence type="ECO:0000313" key="11">
    <source>
        <dbReference type="Proteomes" id="UP001527925"/>
    </source>
</evidence>
<dbReference type="Pfam" id="PF07970">
    <property type="entry name" value="COPIIcoated_ERV"/>
    <property type="match status" value="2"/>
</dbReference>
<feature type="domain" description="Endoplasmic reticulum vesicle transporter N-terminal" evidence="9">
    <location>
        <begin position="5"/>
        <end position="71"/>
    </location>
</feature>
<comment type="subcellular location">
    <subcellularLocation>
        <location evidence="1">Membrane</location>
        <topology evidence="1">Multi-pass membrane protein</topology>
    </subcellularLocation>
</comment>
<keyword evidence="4 6" id="KW-1133">Transmembrane helix</keyword>
<comment type="similarity">
    <text evidence="2">Belongs to the ERGIC family.</text>
</comment>
<keyword evidence="7" id="KW-0732">Signal</keyword>
<dbReference type="InterPro" id="IPR045888">
    <property type="entry name" value="Erv"/>
</dbReference>
<feature type="chain" id="PRO_5046972674" evidence="7">
    <location>
        <begin position="20"/>
        <end position="312"/>
    </location>
</feature>
<keyword evidence="11" id="KW-1185">Reference proteome</keyword>
<dbReference type="Pfam" id="PF13850">
    <property type="entry name" value="ERGIC_N"/>
    <property type="match status" value="1"/>
</dbReference>
<reference evidence="10 11" key="1">
    <citation type="submission" date="2023-09" db="EMBL/GenBank/DDBJ databases">
        <title>Pangenome analysis of Batrachochytrium dendrobatidis and related Chytrids.</title>
        <authorList>
            <person name="Yacoub M.N."/>
            <person name="Stajich J.E."/>
            <person name="James T.Y."/>
        </authorList>
    </citation>
    <scope>NUCLEOTIDE SEQUENCE [LARGE SCALE GENOMIC DNA]</scope>
    <source>
        <strain evidence="10 11">JEL0888</strain>
    </source>
</reference>
<evidence type="ECO:0000256" key="4">
    <source>
        <dbReference type="ARBA" id="ARBA00022989"/>
    </source>
</evidence>
<feature type="transmembrane region" description="Helical" evidence="6">
    <location>
        <begin position="273"/>
        <end position="297"/>
    </location>
</feature>
<evidence type="ECO:0000259" key="9">
    <source>
        <dbReference type="Pfam" id="PF13850"/>
    </source>
</evidence>
<evidence type="ECO:0000313" key="10">
    <source>
        <dbReference type="EMBL" id="KAL2915094.1"/>
    </source>
</evidence>
<evidence type="ECO:0000256" key="5">
    <source>
        <dbReference type="ARBA" id="ARBA00023136"/>
    </source>
</evidence>
<dbReference type="PANTHER" id="PTHR10984">
    <property type="entry name" value="ENDOPLASMIC RETICULUM-GOLGI INTERMEDIATE COMPARTMENT PROTEIN"/>
    <property type="match status" value="1"/>
</dbReference>
<evidence type="ECO:0000256" key="6">
    <source>
        <dbReference type="SAM" id="Phobius"/>
    </source>
</evidence>
<evidence type="ECO:0000256" key="7">
    <source>
        <dbReference type="SAM" id="SignalP"/>
    </source>
</evidence>
<evidence type="ECO:0000259" key="8">
    <source>
        <dbReference type="Pfam" id="PF07970"/>
    </source>
</evidence>
<dbReference type="EMBL" id="JADGIZ020000027">
    <property type="protein sequence ID" value="KAL2915094.1"/>
    <property type="molecule type" value="Genomic_DNA"/>
</dbReference>
<dbReference type="InterPro" id="IPR012936">
    <property type="entry name" value="Erv_C"/>
</dbReference>
<evidence type="ECO:0000256" key="1">
    <source>
        <dbReference type="ARBA" id="ARBA00004141"/>
    </source>
</evidence>
<comment type="caution">
    <text evidence="10">The sequence shown here is derived from an EMBL/GenBank/DDBJ whole genome shotgun (WGS) entry which is preliminary data.</text>
</comment>
<dbReference type="InterPro" id="IPR039542">
    <property type="entry name" value="Erv_N"/>
</dbReference>
<protein>
    <submittedName>
        <fullName evidence="10">ER-derived vesicles protein erv46</fullName>
    </submittedName>
</protein>